<feature type="chain" id="PRO_5046623560" description="Secreted protein" evidence="1">
    <location>
        <begin position="27"/>
        <end position="82"/>
    </location>
</feature>
<evidence type="ECO:0000256" key="1">
    <source>
        <dbReference type="SAM" id="SignalP"/>
    </source>
</evidence>
<proteinExistence type="predicted"/>
<dbReference type="Proteomes" id="UP000680714">
    <property type="component" value="Unassembled WGS sequence"/>
</dbReference>
<keyword evidence="1" id="KW-0732">Signal</keyword>
<evidence type="ECO:0008006" key="4">
    <source>
        <dbReference type="Google" id="ProtNLM"/>
    </source>
</evidence>
<comment type="caution">
    <text evidence="2">The sequence shown here is derived from an EMBL/GenBank/DDBJ whole genome shotgun (WGS) entry which is preliminary data.</text>
</comment>
<gene>
    <name evidence="2" type="ORF">KEC16_04765</name>
</gene>
<evidence type="ECO:0000313" key="3">
    <source>
        <dbReference type="Proteomes" id="UP000680714"/>
    </source>
</evidence>
<keyword evidence="3" id="KW-1185">Reference proteome</keyword>
<accession>A0ABS5I9A5</accession>
<feature type="signal peptide" evidence="1">
    <location>
        <begin position="1"/>
        <end position="26"/>
    </location>
</feature>
<organism evidence="2 3">
    <name type="scientific">Magnetospirillum sulfuroxidans</name>
    <dbReference type="NCBI Taxonomy" id="611300"/>
    <lineage>
        <taxon>Bacteria</taxon>
        <taxon>Pseudomonadati</taxon>
        <taxon>Pseudomonadota</taxon>
        <taxon>Alphaproteobacteria</taxon>
        <taxon>Rhodospirillales</taxon>
        <taxon>Rhodospirillaceae</taxon>
        <taxon>Magnetospirillum</taxon>
    </lineage>
</organism>
<dbReference type="RefSeq" id="WP_211546529.1">
    <property type="nucleotide sequence ID" value="NZ_JAGTUF010000002.1"/>
</dbReference>
<name>A0ABS5I9A5_9PROT</name>
<sequence length="82" mass="8175">MNARIISQSALALSLVAGLAVAPALASETVLVLHDEGNSGPHLVQVESAKPVTTGSAATATATAAVVVLHDESNSGPHVIIR</sequence>
<dbReference type="EMBL" id="JAGTUF010000002">
    <property type="protein sequence ID" value="MBR9971020.1"/>
    <property type="molecule type" value="Genomic_DNA"/>
</dbReference>
<evidence type="ECO:0000313" key="2">
    <source>
        <dbReference type="EMBL" id="MBR9971020.1"/>
    </source>
</evidence>
<reference evidence="2 3" key="1">
    <citation type="submission" date="2021-04" db="EMBL/GenBank/DDBJ databases">
        <title>Magnetospirillum sulfuroxidans sp. nov., a facultative chemolithoautotrophic sulfur-oxidizing alphaproteobacterium isolated from freshwater sediment and proposals for Paramagetospirillum gen. nov., and Magnetospirillaceae fam. nov.</title>
        <authorList>
            <person name="Koziaeva V."/>
            <person name="Geelhoed J.S."/>
            <person name="Sorokin D.Y."/>
            <person name="Grouzdev D.S."/>
        </authorList>
    </citation>
    <scope>NUCLEOTIDE SEQUENCE [LARGE SCALE GENOMIC DNA]</scope>
    <source>
        <strain evidence="2 3">J10</strain>
    </source>
</reference>
<protein>
    <recommendedName>
        <fullName evidence="4">Secreted protein</fullName>
    </recommendedName>
</protein>